<gene>
    <name evidence="1" type="ORF">AVEN_88978_1</name>
</gene>
<proteinExistence type="predicted"/>
<evidence type="ECO:0000313" key="2">
    <source>
        <dbReference type="Proteomes" id="UP000499080"/>
    </source>
</evidence>
<dbReference type="AlphaFoldDB" id="A0A4Y2DKD4"/>
<organism evidence="1 2">
    <name type="scientific">Araneus ventricosus</name>
    <name type="common">Orbweaver spider</name>
    <name type="synonym">Epeira ventricosa</name>
    <dbReference type="NCBI Taxonomy" id="182803"/>
    <lineage>
        <taxon>Eukaryota</taxon>
        <taxon>Metazoa</taxon>
        <taxon>Ecdysozoa</taxon>
        <taxon>Arthropoda</taxon>
        <taxon>Chelicerata</taxon>
        <taxon>Arachnida</taxon>
        <taxon>Araneae</taxon>
        <taxon>Araneomorphae</taxon>
        <taxon>Entelegynae</taxon>
        <taxon>Araneoidea</taxon>
        <taxon>Araneidae</taxon>
        <taxon>Araneus</taxon>
    </lineage>
</organism>
<dbReference type="EMBL" id="BGPR01000377">
    <property type="protein sequence ID" value="GBM16647.1"/>
    <property type="molecule type" value="Genomic_DNA"/>
</dbReference>
<dbReference type="Proteomes" id="UP000499080">
    <property type="component" value="Unassembled WGS sequence"/>
</dbReference>
<evidence type="ECO:0000313" key="1">
    <source>
        <dbReference type="EMBL" id="GBM16647.1"/>
    </source>
</evidence>
<protein>
    <submittedName>
        <fullName evidence="1">Uncharacterized protein</fullName>
    </submittedName>
</protein>
<comment type="caution">
    <text evidence="1">The sequence shown here is derived from an EMBL/GenBank/DDBJ whole genome shotgun (WGS) entry which is preliminary data.</text>
</comment>
<accession>A0A4Y2DKD4</accession>
<reference evidence="1 2" key="1">
    <citation type="journal article" date="2019" name="Sci. Rep.">
        <title>Orb-weaving spider Araneus ventricosus genome elucidates the spidroin gene catalogue.</title>
        <authorList>
            <person name="Kono N."/>
            <person name="Nakamura H."/>
            <person name="Ohtoshi R."/>
            <person name="Moran D.A.P."/>
            <person name="Shinohara A."/>
            <person name="Yoshida Y."/>
            <person name="Fujiwara M."/>
            <person name="Mori M."/>
            <person name="Tomita M."/>
            <person name="Arakawa K."/>
        </authorList>
    </citation>
    <scope>NUCLEOTIDE SEQUENCE [LARGE SCALE GENOMIC DNA]</scope>
</reference>
<keyword evidence="2" id="KW-1185">Reference proteome</keyword>
<sequence>MSSHSQSSDSLMHSQIQIHGSDVTDSGFMKAVIHQIQDSQRQSFTDSEFLKTGSFTGQVHGKGPFWEFRFYKEADKFTRVQVP</sequence>
<name>A0A4Y2DKD4_ARAVE</name>